<dbReference type="InterPro" id="IPR028098">
    <property type="entry name" value="Glyco_trans_4-like_N"/>
</dbReference>
<keyword evidence="3" id="KW-1185">Reference proteome</keyword>
<evidence type="ECO:0000313" key="2">
    <source>
        <dbReference type="EMBL" id="MBB5223433.1"/>
    </source>
</evidence>
<dbReference type="SUPFAM" id="SSF53756">
    <property type="entry name" value="UDP-Glycosyltransferase/glycogen phosphorylase"/>
    <property type="match status" value="1"/>
</dbReference>
<dbReference type="Pfam" id="PF13439">
    <property type="entry name" value="Glyco_transf_4"/>
    <property type="match status" value="1"/>
</dbReference>
<dbReference type="AlphaFoldDB" id="A0A840SVZ6"/>
<dbReference type="CDD" id="cd03801">
    <property type="entry name" value="GT4_PimA-like"/>
    <property type="match status" value="1"/>
</dbReference>
<accession>A0A840SVZ6</accession>
<dbReference type="RefSeq" id="WP_184152201.1">
    <property type="nucleotide sequence ID" value="NZ_JACHFM010000003.1"/>
</dbReference>
<evidence type="ECO:0000313" key="3">
    <source>
        <dbReference type="Proteomes" id="UP000549457"/>
    </source>
</evidence>
<name>A0A840SVZ6_9RHOB</name>
<dbReference type="PANTHER" id="PTHR12526">
    <property type="entry name" value="GLYCOSYLTRANSFERASE"/>
    <property type="match status" value="1"/>
</dbReference>
<reference evidence="2 3" key="1">
    <citation type="submission" date="2020-08" db="EMBL/GenBank/DDBJ databases">
        <title>Genomic Encyclopedia of Type Strains, Phase IV (KMG-IV): sequencing the most valuable type-strain genomes for metagenomic binning, comparative biology and taxonomic classification.</title>
        <authorList>
            <person name="Goeker M."/>
        </authorList>
    </citation>
    <scope>NUCLEOTIDE SEQUENCE [LARGE SCALE GENOMIC DNA]</scope>
    <source>
        <strain evidence="2 3">DSM 101730</strain>
    </source>
</reference>
<dbReference type="Gene3D" id="3.40.50.2000">
    <property type="entry name" value="Glycogen Phosphorylase B"/>
    <property type="match status" value="2"/>
</dbReference>
<dbReference type="Proteomes" id="UP000549457">
    <property type="component" value="Unassembled WGS sequence"/>
</dbReference>
<proteinExistence type="predicted"/>
<dbReference type="EMBL" id="JACHFM010000003">
    <property type="protein sequence ID" value="MBB5223433.1"/>
    <property type="molecule type" value="Genomic_DNA"/>
</dbReference>
<dbReference type="GO" id="GO:0016757">
    <property type="term" value="F:glycosyltransferase activity"/>
    <property type="evidence" value="ECO:0007669"/>
    <property type="project" value="TreeGrafter"/>
</dbReference>
<keyword evidence="2" id="KW-0808">Transferase</keyword>
<dbReference type="PANTHER" id="PTHR12526:SF636">
    <property type="entry name" value="BLL3647 PROTEIN"/>
    <property type="match status" value="1"/>
</dbReference>
<feature type="domain" description="Glycosyltransferase subfamily 4-like N-terminal" evidence="1">
    <location>
        <begin position="44"/>
        <end position="163"/>
    </location>
</feature>
<sequence>MTPAARAVTFLVPGDLDAPTGGYGYDRRLIAGLRDLGWTVTVLRPPGDWPSPDAAARAATRALLAALPDSALVLADGLAFGAMPGEAAAEARRLRFVALVHHPLGDESGLAAPDRERLLASEREALRAAGPVVCTSPATARRLASGFDVAPERLVTAPPGTDPGPRAAGDGDPPRLLAIGSLIPRKRHDVLVDALARLADRRWTARIVGSAMFDPACAADLAARIAAAGLGERVALCGAVTDTRAELAAADVFVLASEYEGYGMAFAEALSQGVPVIACRAGAIADLVPEAAGGLAPPGDAAGFAAALAPLLDDAARRRAAAEAAFAAGQRLPSWADTARTVAACLDRVARP</sequence>
<dbReference type="Pfam" id="PF13692">
    <property type="entry name" value="Glyco_trans_1_4"/>
    <property type="match status" value="1"/>
</dbReference>
<evidence type="ECO:0000259" key="1">
    <source>
        <dbReference type="Pfam" id="PF13439"/>
    </source>
</evidence>
<organism evidence="2 3">
    <name type="scientific">Amaricoccus macauensis</name>
    <dbReference type="NCBI Taxonomy" id="57001"/>
    <lineage>
        <taxon>Bacteria</taxon>
        <taxon>Pseudomonadati</taxon>
        <taxon>Pseudomonadota</taxon>
        <taxon>Alphaproteobacteria</taxon>
        <taxon>Rhodobacterales</taxon>
        <taxon>Paracoccaceae</taxon>
        <taxon>Amaricoccus</taxon>
    </lineage>
</organism>
<protein>
    <submittedName>
        <fullName evidence="2">Glycosyltransferase involved in cell wall biosynthesis</fullName>
    </submittedName>
</protein>
<gene>
    <name evidence="2" type="ORF">HNP73_003380</name>
</gene>
<comment type="caution">
    <text evidence="2">The sequence shown here is derived from an EMBL/GenBank/DDBJ whole genome shotgun (WGS) entry which is preliminary data.</text>
</comment>